<name>A0A518G5J1_9BACT</name>
<organism evidence="1 2">
    <name type="scientific">Aureliella helgolandensis</name>
    <dbReference type="NCBI Taxonomy" id="2527968"/>
    <lineage>
        <taxon>Bacteria</taxon>
        <taxon>Pseudomonadati</taxon>
        <taxon>Planctomycetota</taxon>
        <taxon>Planctomycetia</taxon>
        <taxon>Pirellulales</taxon>
        <taxon>Pirellulaceae</taxon>
        <taxon>Aureliella</taxon>
    </lineage>
</organism>
<dbReference type="KEGG" id="ahel:Q31a_21700"/>
<keyword evidence="2" id="KW-1185">Reference proteome</keyword>
<sequence length="54" mass="6426">MGEERIAKFAIEICPDCLDRHAERRKEFKAALRKIPEIDNVFPEYPRFRVHAVN</sequence>
<dbReference type="AlphaFoldDB" id="A0A518G5J1"/>
<dbReference type="Proteomes" id="UP000318017">
    <property type="component" value="Chromosome"/>
</dbReference>
<protein>
    <submittedName>
        <fullName evidence="1">Uncharacterized protein</fullName>
    </submittedName>
</protein>
<dbReference type="EMBL" id="CP036298">
    <property type="protein sequence ID" value="QDV23863.1"/>
    <property type="molecule type" value="Genomic_DNA"/>
</dbReference>
<gene>
    <name evidence="1" type="ORF">Q31a_21700</name>
</gene>
<reference evidence="1 2" key="1">
    <citation type="submission" date="2019-02" db="EMBL/GenBank/DDBJ databases">
        <title>Deep-cultivation of Planctomycetes and their phenomic and genomic characterization uncovers novel biology.</title>
        <authorList>
            <person name="Wiegand S."/>
            <person name="Jogler M."/>
            <person name="Boedeker C."/>
            <person name="Pinto D."/>
            <person name="Vollmers J."/>
            <person name="Rivas-Marin E."/>
            <person name="Kohn T."/>
            <person name="Peeters S.H."/>
            <person name="Heuer A."/>
            <person name="Rast P."/>
            <person name="Oberbeckmann S."/>
            <person name="Bunk B."/>
            <person name="Jeske O."/>
            <person name="Meyerdierks A."/>
            <person name="Storesund J.E."/>
            <person name="Kallscheuer N."/>
            <person name="Luecker S."/>
            <person name="Lage O.M."/>
            <person name="Pohl T."/>
            <person name="Merkel B.J."/>
            <person name="Hornburger P."/>
            <person name="Mueller R.-W."/>
            <person name="Bruemmer F."/>
            <person name="Labrenz M."/>
            <person name="Spormann A.M."/>
            <person name="Op den Camp H."/>
            <person name="Overmann J."/>
            <person name="Amann R."/>
            <person name="Jetten M.S.M."/>
            <person name="Mascher T."/>
            <person name="Medema M.H."/>
            <person name="Devos D.P."/>
            <person name="Kaster A.-K."/>
            <person name="Ovreas L."/>
            <person name="Rohde M."/>
            <person name="Galperin M.Y."/>
            <person name="Jogler C."/>
        </authorList>
    </citation>
    <scope>NUCLEOTIDE SEQUENCE [LARGE SCALE GENOMIC DNA]</scope>
    <source>
        <strain evidence="1 2">Q31a</strain>
    </source>
</reference>
<evidence type="ECO:0000313" key="2">
    <source>
        <dbReference type="Proteomes" id="UP000318017"/>
    </source>
</evidence>
<accession>A0A518G5J1</accession>
<proteinExistence type="predicted"/>
<evidence type="ECO:0000313" key="1">
    <source>
        <dbReference type="EMBL" id="QDV23863.1"/>
    </source>
</evidence>